<organism evidence="2 3">
    <name type="scientific">Leucobacter rhizosphaerae</name>
    <dbReference type="NCBI Taxonomy" id="2932245"/>
    <lineage>
        <taxon>Bacteria</taxon>
        <taxon>Bacillati</taxon>
        <taxon>Actinomycetota</taxon>
        <taxon>Actinomycetes</taxon>
        <taxon>Micrococcales</taxon>
        <taxon>Microbacteriaceae</taxon>
        <taxon>Leucobacter</taxon>
    </lineage>
</organism>
<evidence type="ECO:0000259" key="1">
    <source>
        <dbReference type="PROSITE" id="PS50056"/>
    </source>
</evidence>
<dbReference type="EMBL" id="CP095043">
    <property type="protein sequence ID" value="UOQ60097.1"/>
    <property type="molecule type" value="Genomic_DNA"/>
</dbReference>
<evidence type="ECO:0000313" key="2">
    <source>
        <dbReference type="EMBL" id="UOQ60097.1"/>
    </source>
</evidence>
<dbReference type="InterPro" id="IPR029021">
    <property type="entry name" value="Prot-tyrosine_phosphatase-like"/>
</dbReference>
<sequence>MGGNRQELSAVHVISLDDSYNTRGVGSAARPWVVRSAALDTLTPDGERLLRDLGVGLVIDLREPDEHGPRSHGIPVRSAPLYGQAPPSSGSLETIYAGLVTERAARLTAAVVAIAEHPGVALVHCTAGKDRTGLVIALARLAAGDDRTAVVADYARSGETVRPVRSAIAAAQLDALALSAAERAAAERLHLDSPAEALESALDLIDSFGGVASYLLAHGAESHHLTALQQRAAGSRAACPAALAAEPVA</sequence>
<accession>A0ABY4FUZ6</accession>
<evidence type="ECO:0000313" key="3">
    <source>
        <dbReference type="Proteomes" id="UP000831775"/>
    </source>
</evidence>
<dbReference type="InterPro" id="IPR000387">
    <property type="entry name" value="Tyr_Pase_dom"/>
</dbReference>
<dbReference type="SUPFAM" id="SSF52799">
    <property type="entry name" value="(Phosphotyrosine protein) phosphatases II"/>
    <property type="match status" value="1"/>
</dbReference>
<dbReference type="Pfam" id="PF13350">
    <property type="entry name" value="Y_phosphatase3"/>
    <property type="match status" value="1"/>
</dbReference>
<feature type="domain" description="Tyrosine specific protein phosphatases" evidence="1">
    <location>
        <begin position="102"/>
        <end position="176"/>
    </location>
</feature>
<dbReference type="PROSITE" id="PS00383">
    <property type="entry name" value="TYR_PHOSPHATASE_1"/>
    <property type="match status" value="1"/>
</dbReference>
<dbReference type="RefSeq" id="WP_244685447.1">
    <property type="nucleotide sequence ID" value="NZ_CP095043.1"/>
</dbReference>
<dbReference type="Gene3D" id="3.90.190.10">
    <property type="entry name" value="Protein tyrosine phosphatase superfamily"/>
    <property type="match status" value="1"/>
</dbReference>
<reference evidence="2 3" key="1">
    <citation type="submission" date="2022-04" db="EMBL/GenBank/DDBJ databases">
        <title>Leucobacter sp. isolated from rhizosphere of onion.</title>
        <authorList>
            <person name="Won M."/>
            <person name="Lee C.-M."/>
            <person name="Woen H.-Y."/>
            <person name="Kwon S.-W."/>
        </authorList>
    </citation>
    <scope>NUCLEOTIDE SEQUENCE [LARGE SCALE GENOMIC DNA]</scope>
    <source>
        <strain evidence="2 3">H25R-14</strain>
    </source>
</reference>
<dbReference type="PROSITE" id="PS50056">
    <property type="entry name" value="TYR_PHOSPHATASE_2"/>
    <property type="match status" value="1"/>
</dbReference>
<keyword evidence="3" id="KW-1185">Reference proteome</keyword>
<name>A0ABY4FUZ6_9MICO</name>
<dbReference type="InterPro" id="IPR016130">
    <property type="entry name" value="Tyr_Pase_AS"/>
</dbReference>
<dbReference type="InterPro" id="IPR026893">
    <property type="entry name" value="Tyr/Ser_Pase_IphP-type"/>
</dbReference>
<gene>
    <name evidence="2" type="ORF">MUN76_13790</name>
</gene>
<proteinExistence type="predicted"/>
<protein>
    <submittedName>
        <fullName evidence="2">Tyrosine-protein phosphatase</fullName>
    </submittedName>
</protein>
<dbReference type="Proteomes" id="UP000831775">
    <property type="component" value="Chromosome"/>
</dbReference>